<dbReference type="EMBL" id="CAJPDQ010000003">
    <property type="protein sequence ID" value="CAF9906850.1"/>
    <property type="molecule type" value="Genomic_DNA"/>
</dbReference>
<organism evidence="2 3">
    <name type="scientific">Gomphillus americanus</name>
    <dbReference type="NCBI Taxonomy" id="1940652"/>
    <lineage>
        <taxon>Eukaryota</taxon>
        <taxon>Fungi</taxon>
        <taxon>Dikarya</taxon>
        <taxon>Ascomycota</taxon>
        <taxon>Pezizomycotina</taxon>
        <taxon>Lecanoromycetes</taxon>
        <taxon>OSLEUM clade</taxon>
        <taxon>Ostropomycetidae</taxon>
        <taxon>Ostropales</taxon>
        <taxon>Graphidaceae</taxon>
        <taxon>Gomphilloideae</taxon>
        <taxon>Gomphillus</taxon>
    </lineage>
</organism>
<feature type="transmembrane region" description="Helical" evidence="1">
    <location>
        <begin position="102"/>
        <end position="122"/>
    </location>
</feature>
<gene>
    <name evidence="2" type="ORF">GOMPHAMPRED_004949</name>
</gene>
<keyword evidence="1" id="KW-1133">Transmembrane helix</keyword>
<evidence type="ECO:0000313" key="3">
    <source>
        <dbReference type="Proteomes" id="UP000664169"/>
    </source>
</evidence>
<sequence>MPSHISLPTTNNNNEDAQIRTARSRADTIYTLLPTPAKPPKWVTIPVKERWILVAFGSFLSLIGGYINGTTIFGDFGTPVSHTTGSSTNLGIALVETRGSSIGLYASLVFAFMLGGVVSGAIVGDQGFRWSRRYGWVLMLEALFLVAAYADMHTPWENVGEHKSKGRGAVWAAFACGLQNAITTTFSGAVIRTTHTTGLLTDIGVVIGQILFHREQGKVHLWKLSVFVPLYVSFVLGGCVAVLSHRLHGDETGLLVVAGVLFVTGATHSLYRAWWARVIKKTRDREWHDQHAIAYEDQYRDDEEVEQR</sequence>
<reference evidence="2" key="1">
    <citation type="submission" date="2021-03" db="EMBL/GenBank/DDBJ databases">
        <authorList>
            <person name="Tagirdzhanova G."/>
        </authorList>
    </citation>
    <scope>NUCLEOTIDE SEQUENCE</scope>
</reference>
<keyword evidence="3" id="KW-1185">Reference proteome</keyword>
<feature type="transmembrane region" description="Helical" evidence="1">
    <location>
        <begin position="170"/>
        <end position="191"/>
    </location>
</feature>
<feature type="transmembrane region" description="Helical" evidence="1">
    <location>
        <begin position="51"/>
        <end position="69"/>
    </location>
</feature>
<evidence type="ECO:0000256" key="1">
    <source>
        <dbReference type="SAM" id="Phobius"/>
    </source>
</evidence>
<dbReference type="PANTHER" id="PTHR37314">
    <property type="entry name" value="SLR0142 PROTEIN"/>
    <property type="match status" value="1"/>
</dbReference>
<feature type="transmembrane region" description="Helical" evidence="1">
    <location>
        <begin position="255"/>
        <end position="275"/>
    </location>
</feature>
<feature type="transmembrane region" description="Helical" evidence="1">
    <location>
        <begin position="134"/>
        <end position="150"/>
    </location>
</feature>
<keyword evidence="1" id="KW-0472">Membrane</keyword>
<comment type="caution">
    <text evidence="2">The sequence shown here is derived from an EMBL/GenBank/DDBJ whole genome shotgun (WGS) entry which is preliminary data.</text>
</comment>
<feature type="transmembrane region" description="Helical" evidence="1">
    <location>
        <begin position="221"/>
        <end position="243"/>
    </location>
</feature>
<accession>A0A8H3I4C0</accession>
<dbReference type="Pfam" id="PF06912">
    <property type="entry name" value="DUF1275"/>
    <property type="match status" value="1"/>
</dbReference>
<protein>
    <recommendedName>
        <fullName evidence="4">DUF1275 domain protein</fullName>
    </recommendedName>
</protein>
<keyword evidence="1" id="KW-0812">Transmembrane</keyword>
<dbReference type="Proteomes" id="UP000664169">
    <property type="component" value="Unassembled WGS sequence"/>
</dbReference>
<name>A0A8H3I4C0_9LECA</name>
<evidence type="ECO:0000313" key="2">
    <source>
        <dbReference type="EMBL" id="CAF9906850.1"/>
    </source>
</evidence>
<dbReference type="AlphaFoldDB" id="A0A8H3I4C0"/>
<dbReference type="PANTHER" id="PTHR37314:SF4">
    <property type="entry name" value="UPF0700 TRANSMEMBRANE PROTEIN YOAK"/>
    <property type="match status" value="1"/>
</dbReference>
<proteinExistence type="predicted"/>
<dbReference type="InterPro" id="IPR010699">
    <property type="entry name" value="DUF1275"/>
</dbReference>
<evidence type="ECO:0008006" key="4">
    <source>
        <dbReference type="Google" id="ProtNLM"/>
    </source>
</evidence>
<dbReference type="OrthoDB" id="5587930at2759"/>